<dbReference type="InterPro" id="IPR017896">
    <property type="entry name" value="4Fe4S_Fe-S-bd"/>
</dbReference>
<proteinExistence type="predicted"/>
<dbReference type="InterPro" id="IPR002500">
    <property type="entry name" value="PAPS_reduct_dom"/>
</dbReference>
<dbReference type="InterPro" id="IPR050128">
    <property type="entry name" value="Sulfate_adenylyltrnsfr_sub2"/>
</dbReference>
<accession>A0A8S5PWC3</accession>
<dbReference type="GO" id="GO:0003824">
    <property type="term" value="F:catalytic activity"/>
    <property type="evidence" value="ECO:0007669"/>
    <property type="project" value="InterPro"/>
</dbReference>
<organism evidence="2">
    <name type="scientific">Siphoviridae sp. ctg0K17</name>
    <dbReference type="NCBI Taxonomy" id="2825600"/>
    <lineage>
        <taxon>Viruses</taxon>
        <taxon>Duplodnaviria</taxon>
        <taxon>Heunggongvirae</taxon>
        <taxon>Uroviricota</taxon>
        <taxon>Caudoviricetes</taxon>
    </lineage>
</organism>
<protein>
    <submittedName>
        <fullName evidence="2">Phosphoadenosine-phosphosulfate reductase</fullName>
    </submittedName>
</protein>
<dbReference type="Pfam" id="PF01507">
    <property type="entry name" value="PAPS_reduct"/>
    <property type="match status" value="1"/>
</dbReference>
<dbReference type="PROSITE" id="PS00198">
    <property type="entry name" value="4FE4S_FER_1"/>
    <property type="match status" value="1"/>
</dbReference>
<dbReference type="PANTHER" id="PTHR43196">
    <property type="entry name" value="SULFATE ADENYLYLTRANSFERASE SUBUNIT 2"/>
    <property type="match status" value="1"/>
</dbReference>
<dbReference type="PANTHER" id="PTHR43196:SF2">
    <property type="entry name" value="PHOSPHOADENOSINE PHOSPHOSULFATE REDUCTASE"/>
    <property type="match status" value="1"/>
</dbReference>
<dbReference type="EMBL" id="BK015522">
    <property type="protein sequence ID" value="DAE10889.1"/>
    <property type="molecule type" value="Genomic_DNA"/>
</dbReference>
<dbReference type="PROSITE" id="PS51379">
    <property type="entry name" value="4FE4S_FER_2"/>
    <property type="match status" value="1"/>
</dbReference>
<evidence type="ECO:0000313" key="2">
    <source>
        <dbReference type="EMBL" id="DAE10889.1"/>
    </source>
</evidence>
<dbReference type="SUPFAM" id="SSF52402">
    <property type="entry name" value="Adenine nucleotide alpha hydrolases-like"/>
    <property type="match status" value="1"/>
</dbReference>
<dbReference type="InterPro" id="IPR014729">
    <property type="entry name" value="Rossmann-like_a/b/a_fold"/>
</dbReference>
<name>A0A8S5PWC3_9CAUD</name>
<dbReference type="SUPFAM" id="SSF54862">
    <property type="entry name" value="4Fe-4S ferredoxins"/>
    <property type="match status" value="1"/>
</dbReference>
<feature type="domain" description="4Fe-4S ferredoxin-type" evidence="1">
    <location>
        <begin position="480"/>
        <end position="509"/>
    </location>
</feature>
<dbReference type="InterPro" id="IPR017900">
    <property type="entry name" value="4Fe4S_Fe_S_CS"/>
</dbReference>
<reference evidence="2" key="1">
    <citation type="journal article" date="2021" name="Proc. Natl. Acad. Sci. U.S.A.">
        <title>A Catalog of Tens of Thousands of Viruses from Human Metagenomes Reveals Hidden Associations with Chronic Diseases.</title>
        <authorList>
            <person name="Tisza M.J."/>
            <person name="Buck C.B."/>
        </authorList>
    </citation>
    <scope>NUCLEOTIDE SEQUENCE</scope>
    <source>
        <strain evidence="2">Ctg0K17</strain>
    </source>
</reference>
<evidence type="ECO:0000259" key="1">
    <source>
        <dbReference type="PROSITE" id="PS51379"/>
    </source>
</evidence>
<dbReference type="Gene3D" id="3.40.50.620">
    <property type="entry name" value="HUPs"/>
    <property type="match status" value="1"/>
</dbReference>
<sequence length="558" mass="63817">MAKLIYWCTKCAIPLIEQSVCPICGSTGKQIATNGVCNPVFTQEKRLMSCILDEDIENANVWYLGGGRYLVDGKKVRLPFVEYYKSKKHLEVAGKLRSDISNASDIYNLDKYLQANQSHLNDLIYDADEYIRSTIAECNAEPGHKYIPTVSFSGGKDSTVVSQLVRDSLQTGKVIHFFGDTTLEFPATHEYVEKTFRGENPYTPVIPSETDNDFFKLCKVFGPPSRYERWCCTIFKTSNLNNEYYSLDGNSLTFLGIRRSESKERAKYEQTQHTSKIGSQVNAMPIIDWDDCDVWLYILYKGISFNNAYKWGYKRVGCWCCPNNSEWSMMLTEIYYPELSLKWRNMVYDFAVKTNKDDIDDYIDNCRWKSRRGASGLEARNVEIADTPCNLSDRARNIIIKRPINRDVIEFFKPFGTLDIFDKEDATYITVTESQINNYDGSVKYPAKKVCELVIKFGTPVLKVLPVKGIDIQTLINRLKCQMRKYQYCIRCTACDSVCPYGAISTIGGSGRYVVDETKCKKNMNECFKCIAKFYNGCITCQVLSGKKETQADENVEL</sequence>